<dbReference type="PANTHER" id="PTHR34982:SF1">
    <property type="entry name" value="FLAGELLAR ASSEMBLY PROTEIN FLIH"/>
    <property type="match status" value="1"/>
</dbReference>
<evidence type="ECO:0000256" key="2">
    <source>
        <dbReference type="ARBA" id="ARBA00006602"/>
    </source>
</evidence>
<evidence type="ECO:0000256" key="3">
    <source>
        <dbReference type="ARBA" id="ARBA00022448"/>
    </source>
</evidence>
<feature type="domain" description="Flagellar assembly protein FliH/Type III secretion system HrpE" evidence="7">
    <location>
        <begin position="118"/>
        <end position="244"/>
    </location>
</feature>
<comment type="similarity">
    <text evidence="2">Belongs to the FliH family.</text>
</comment>
<keyword evidence="5" id="KW-0653">Protein transport</keyword>
<keyword evidence="4" id="KW-1005">Bacterial flagellum biogenesis</keyword>
<evidence type="ECO:0000313" key="9">
    <source>
        <dbReference type="Proteomes" id="UP000216052"/>
    </source>
</evidence>
<dbReference type="SUPFAM" id="SSF160527">
    <property type="entry name" value="V-type ATPase subunit E-like"/>
    <property type="match status" value="1"/>
</dbReference>
<dbReference type="Pfam" id="PF02108">
    <property type="entry name" value="FliH"/>
    <property type="match status" value="1"/>
</dbReference>
<dbReference type="InterPro" id="IPR018035">
    <property type="entry name" value="Flagellar_FliH/T3SS_HrpE"/>
</dbReference>
<evidence type="ECO:0000256" key="4">
    <source>
        <dbReference type="ARBA" id="ARBA00022795"/>
    </source>
</evidence>
<gene>
    <name evidence="8" type="ORF">SPACI_026170</name>
</gene>
<dbReference type="Proteomes" id="UP000216052">
    <property type="component" value="Chromosome"/>
</dbReference>
<organism evidence="8 9">
    <name type="scientific">Sporomusa acidovorans (strain ATCC 49682 / DSM 3132 / Mol)</name>
    <dbReference type="NCBI Taxonomy" id="1123286"/>
    <lineage>
        <taxon>Bacteria</taxon>
        <taxon>Bacillati</taxon>
        <taxon>Bacillota</taxon>
        <taxon>Negativicutes</taxon>
        <taxon>Selenomonadales</taxon>
        <taxon>Sporomusaceae</taxon>
        <taxon>Sporomusa</taxon>
    </lineage>
</organism>
<evidence type="ECO:0000256" key="1">
    <source>
        <dbReference type="ARBA" id="ARBA00003041"/>
    </source>
</evidence>
<sequence length="255" mass="28140">MSSIIKSVLFEKNSPFIIKHRPLSVPEPEQEQAKAPAMPDIDLEAIRSEAKAIMAKAETTAAQCVTDAENKVKEITQHAYEEAHFQGLHEGHEQGYQEGYNQGKDAAQAEMQQAVQSSIEKAQQLVKTADQEIAQMFVDAERQIVEIALTVASKILAREVEDNPTTILPIVKEALSKVTDQNQITIRVNSEDYEMVLMAKRDLQLMVGRENAISVTADHTVSTGGCVIETALGTVDARLDTKLELVYKAIQEVLP</sequence>
<keyword evidence="3" id="KW-0813">Transport</keyword>
<evidence type="ECO:0000256" key="6">
    <source>
        <dbReference type="ARBA" id="ARBA00023225"/>
    </source>
</evidence>
<protein>
    <recommendedName>
        <fullName evidence="7">Flagellar assembly protein FliH/Type III secretion system HrpE domain-containing protein</fullName>
    </recommendedName>
</protein>
<name>A0ABZ3J2J1_SPOA4</name>
<dbReference type="EMBL" id="CP155571">
    <property type="protein sequence ID" value="XFO72564.1"/>
    <property type="molecule type" value="Genomic_DNA"/>
</dbReference>
<proteinExistence type="inferred from homology"/>
<keyword evidence="6" id="KW-1006">Bacterial flagellum protein export</keyword>
<keyword evidence="9" id="KW-1185">Reference proteome</keyword>
<dbReference type="PANTHER" id="PTHR34982">
    <property type="entry name" value="YOP PROTEINS TRANSLOCATION PROTEIN L"/>
    <property type="match status" value="1"/>
</dbReference>
<dbReference type="InterPro" id="IPR051472">
    <property type="entry name" value="T3SS_Stator/FliH"/>
</dbReference>
<accession>A0ABZ3J2J1</accession>
<evidence type="ECO:0000313" key="8">
    <source>
        <dbReference type="EMBL" id="XFO72564.1"/>
    </source>
</evidence>
<evidence type="ECO:0000256" key="5">
    <source>
        <dbReference type="ARBA" id="ARBA00022927"/>
    </source>
</evidence>
<dbReference type="RefSeq" id="WP_093791759.1">
    <property type="nucleotide sequence ID" value="NZ_CP155571.1"/>
</dbReference>
<reference evidence="8" key="1">
    <citation type="submission" date="2024-05" db="EMBL/GenBank/DDBJ databases">
        <title>Isolation and characterization of Sporomusa carbonis sp. nov., a carboxydotrophic hydrogenogen in the genus of Sporomusa isolated from a charcoal burning pile.</title>
        <authorList>
            <person name="Boeer T."/>
            <person name="Rosenbaum F."/>
            <person name="Eysell L."/>
            <person name="Mueller V."/>
            <person name="Daniel R."/>
            <person name="Poehlein A."/>
        </authorList>
    </citation>
    <scope>NUCLEOTIDE SEQUENCE [LARGE SCALE GENOMIC DNA]</scope>
    <source>
        <strain evidence="8">DSM 3132</strain>
    </source>
</reference>
<evidence type="ECO:0000259" key="7">
    <source>
        <dbReference type="Pfam" id="PF02108"/>
    </source>
</evidence>
<comment type="function">
    <text evidence="1">Needed for flagellar regrowth and assembly.</text>
</comment>